<evidence type="ECO:0000256" key="1">
    <source>
        <dbReference type="SAM" id="Phobius"/>
    </source>
</evidence>
<evidence type="ECO:0008006" key="3">
    <source>
        <dbReference type="Google" id="ProtNLM"/>
    </source>
</evidence>
<feature type="transmembrane region" description="Helical" evidence="1">
    <location>
        <begin position="30"/>
        <end position="48"/>
    </location>
</feature>
<keyword evidence="1" id="KW-1133">Transmembrane helix</keyword>
<reference evidence="2" key="1">
    <citation type="journal article" date="2020" name="mSystems">
        <title>Genome- and Community-Level Interaction Insights into Carbon Utilization and Element Cycling Functions of Hydrothermarchaeota in Hydrothermal Sediment.</title>
        <authorList>
            <person name="Zhou Z."/>
            <person name="Liu Y."/>
            <person name="Xu W."/>
            <person name="Pan J."/>
            <person name="Luo Z.H."/>
            <person name="Li M."/>
        </authorList>
    </citation>
    <scope>NUCLEOTIDE SEQUENCE [LARGE SCALE GENOMIC DNA]</scope>
    <source>
        <strain evidence="2">SpSt-1217</strain>
    </source>
</reference>
<sequence length="199" mass="22961">MRHQEVLDTGMKQHIGMKIRKLLRILHRDLGYFIVGMTIVYGLSGIFLNHRHDFNPDYNIYFDSFQTEIGPETNVTEPMLRDILAGLEHDVVYKKHYTTNQGNIKIFIENGEVVINPENGEGSMSYLKKRPIIFEMNKLHKATIGTLWKWVSDAMAVILIFVAVSGLFLLKGKRGFGRWGLWWTIAGIVVPLFFALMYI</sequence>
<feature type="transmembrane region" description="Helical" evidence="1">
    <location>
        <begin position="181"/>
        <end position="198"/>
    </location>
</feature>
<keyword evidence="1" id="KW-0472">Membrane</keyword>
<gene>
    <name evidence="2" type="ORF">ENN90_05815</name>
</gene>
<dbReference type="PANTHER" id="PTHR40115:SF1">
    <property type="entry name" value="INNER MEMBRANE PROTEIN WITH PEPSY TM HELIX"/>
    <property type="match status" value="1"/>
</dbReference>
<dbReference type="Proteomes" id="UP000886047">
    <property type="component" value="Unassembled WGS sequence"/>
</dbReference>
<comment type="caution">
    <text evidence="2">The sequence shown here is derived from an EMBL/GenBank/DDBJ whole genome shotgun (WGS) entry which is preliminary data.</text>
</comment>
<name>A0A831PQL6_9BACT</name>
<dbReference type="AlphaFoldDB" id="A0A831PQL6"/>
<protein>
    <recommendedName>
        <fullName evidence="3">PepSY-associated TM region</fullName>
    </recommendedName>
</protein>
<dbReference type="Pfam" id="PF16357">
    <property type="entry name" value="PepSY_TM_like_2"/>
    <property type="match status" value="1"/>
</dbReference>
<feature type="transmembrane region" description="Helical" evidence="1">
    <location>
        <begin position="147"/>
        <end position="169"/>
    </location>
</feature>
<dbReference type="InterPro" id="IPR032307">
    <property type="entry name" value="PepSY_TM-like_2"/>
</dbReference>
<organism evidence="2">
    <name type="scientific">Mariniphaga anaerophila</name>
    <dbReference type="NCBI Taxonomy" id="1484053"/>
    <lineage>
        <taxon>Bacteria</taxon>
        <taxon>Pseudomonadati</taxon>
        <taxon>Bacteroidota</taxon>
        <taxon>Bacteroidia</taxon>
        <taxon>Marinilabiliales</taxon>
        <taxon>Prolixibacteraceae</taxon>
        <taxon>Mariniphaga</taxon>
    </lineage>
</organism>
<dbReference type="PANTHER" id="PTHR40115">
    <property type="entry name" value="INNER MEMBRANE PROTEIN WITH PEPSY TM HELIX"/>
    <property type="match status" value="1"/>
</dbReference>
<dbReference type="EMBL" id="DSDK01000323">
    <property type="protein sequence ID" value="HDR51126.1"/>
    <property type="molecule type" value="Genomic_DNA"/>
</dbReference>
<proteinExistence type="predicted"/>
<accession>A0A831PQL6</accession>
<evidence type="ECO:0000313" key="2">
    <source>
        <dbReference type="EMBL" id="HDR51126.1"/>
    </source>
</evidence>
<keyword evidence="1" id="KW-0812">Transmembrane</keyword>